<dbReference type="HOGENOM" id="CLU_1991918_0_0_1"/>
<protein>
    <submittedName>
        <fullName evidence="1">Uncharacterized protein</fullName>
    </submittedName>
</protein>
<dbReference type="Ensembl" id="ENSMPUT00000003620.1">
    <property type="protein sequence ID" value="ENSMPUP00000003553.1"/>
    <property type="gene ID" value="ENSMPUG00000003582.1"/>
</dbReference>
<sequence length="125" mass="14987">MRKTGMTAKIQTTKEKINCTTWKLEIFVLQMISRKEKYSSQNSGEYLQITYLIRDLYLEYIQNSYNSRIKGNQTEKWAKDLSRHFSKEDIKITNKHMRKCSTSLTIRKRQIETTMRYQFTPTKDG</sequence>
<organism evidence="1">
    <name type="scientific">Mustela putorius furo</name>
    <name type="common">European domestic ferret</name>
    <name type="synonym">Mustela furo</name>
    <dbReference type="NCBI Taxonomy" id="9669"/>
    <lineage>
        <taxon>Eukaryota</taxon>
        <taxon>Metazoa</taxon>
        <taxon>Chordata</taxon>
        <taxon>Craniata</taxon>
        <taxon>Vertebrata</taxon>
        <taxon>Euteleostomi</taxon>
        <taxon>Mammalia</taxon>
        <taxon>Eutheria</taxon>
        <taxon>Laurasiatheria</taxon>
        <taxon>Carnivora</taxon>
        <taxon>Caniformia</taxon>
        <taxon>Musteloidea</taxon>
        <taxon>Mustelidae</taxon>
        <taxon>Mustelinae</taxon>
        <taxon>Mustela</taxon>
    </lineage>
</organism>
<dbReference type="GeneTree" id="ENSGT01030000240201"/>
<name>M3XWV3_MUSPF</name>
<dbReference type="InParanoid" id="M3XWV3"/>
<reference evidence="1" key="1">
    <citation type="submission" date="2024-06" db="UniProtKB">
        <authorList>
            <consortium name="Ensembl"/>
        </authorList>
    </citation>
    <scope>IDENTIFICATION</scope>
</reference>
<dbReference type="AlphaFoldDB" id="M3XWV3"/>
<proteinExistence type="predicted"/>
<dbReference type="EMBL" id="AEYP01050621">
    <property type="status" value="NOT_ANNOTATED_CDS"/>
    <property type="molecule type" value="Genomic_DNA"/>
</dbReference>
<accession>M3XWV3</accession>
<evidence type="ECO:0000313" key="1">
    <source>
        <dbReference type="Ensembl" id="ENSMPUP00000003553.1"/>
    </source>
</evidence>